<dbReference type="InterPro" id="IPR012910">
    <property type="entry name" value="Plug_dom"/>
</dbReference>
<organism evidence="19 20">
    <name type="scientific">Methylophilus luteus</name>
    <dbReference type="NCBI Taxonomy" id="640108"/>
    <lineage>
        <taxon>Bacteria</taxon>
        <taxon>Pseudomonadati</taxon>
        <taxon>Pseudomonadota</taxon>
        <taxon>Betaproteobacteria</taxon>
        <taxon>Nitrosomonadales</taxon>
        <taxon>Methylophilaceae</taxon>
        <taxon>Methylophilus</taxon>
    </lineage>
</organism>
<evidence type="ECO:0000256" key="4">
    <source>
        <dbReference type="ARBA" id="ARBA00022452"/>
    </source>
</evidence>
<dbReference type="CDD" id="cd01347">
    <property type="entry name" value="ligand_gated_channel"/>
    <property type="match status" value="1"/>
</dbReference>
<evidence type="ECO:0000256" key="3">
    <source>
        <dbReference type="ARBA" id="ARBA00022448"/>
    </source>
</evidence>
<dbReference type="InterPro" id="IPR000531">
    <property type="entry name" value="Beta-barrel_TonB"/>
</dbReference>
<dbReference type="NCBIfam" id="TIGR01783">
    <property type="entry name" value="TonB-siderophor"/>
    <property type="match status" value="1"/>
</dbReference>
<dbReference type="InterPro" id="IPR036942">
    <property type="entry name" value="Beta-barrel_TonB_sf"/>
</dbReference>
<feature type="signal peptide" evidence="16">
    <location>
        <begin position="1"/>
        <end position="22"/>
    </location>
</feature>
<feature type="chain" id="PRO_5047108396" evidence="16">
    <location>
        <begin position="23"/>
        <end position="708"/>
    </location>
</feature>
<comment type="similarity">
    <text evidence="2 14 15">Belongs to the TonB-dependent receptor family.</text>
</comment>
<reference evidence="20" key="1">
    <citation type="journal article" date="2019" name="Int. J. Syst. Evol. Microbiol.">
        <title>The Global Catalogue of Microorganisms (GCM) 10K type strain sequencing project: providing services to taxonomists for standard genome sequencing and annotation.</title>
        <authorList>
            <consortium name="The Broad Institute Genomics Platform"/>
            <consortium name="The Broad Institute Genome Sequencing Center for Infectious Disease"/>
            <person name="Wu L."/>
            <person name="Ma J."/>
        </authorList>
    </citation>
    <scope>NUCLEOTIDE SEQUENCE [LARGE SCALE GENOMIC DNA]</scope>
    <source>
        <strain evidence="20">CCUG 58412</strain>
    </source>
</reference>
<accession>A0ABW3F4V5</accession>
<evidence type="ECO:0000256" key="13">
    <source>
        <dbReference type="ARBA" id="ARBA00023237"/>
    </source>
</evidence>
<evidence type="ECO:0000259" key="17">
    <source>
        <dbReference type="Pfam" id="PF00593"/>
    </source>
</evidence>
<proteinExistence type="inferred from homology"/>
<dbReference type="EMBL" id="JBHTKB010000001">
    <property type="protein sequence ID" value="MFD0913461.1"/>
    <property type="molecule type" value="Genomic_DNA"/>
</dbReference>
<dbReference type="RefSeq" id="WP_379056827.1">
    <property type="nucleotide sequence ID" value="NZ_JBHTKB010000001.1"/>
</dbReference>
<dbReference type="InterPro" id="IPR039426">
    <property type="entry name" value="TonB-dep_rcpt-like"/>
</dbReference>
<keyword evidence="4 14" id="KW-1134">Transmembrane beta strand</keyword>
<keyword evidence="6 14" id="KW-0812">Transmembrane</keyword>
<evidence type="ECO:0000256" key="5">
    <source>
        <dbReference type="ARBA" id="ARBA00022496"/>
    </source>
</evidence>
<sequence length="708" mass="78686">MKIKSASLLAVMLAYPFMSSFAEDSSNQTDTLPEVAISAEKSKESATGPIHKYKASQARTATKSETPINETAQSISVVTSELIRDQGAQTFADTLKFVAGVDAGQRGRRGLDDFSIRGFVQSDYVLRDGMRMFYDTAWVQSEPFGFERVEVMKGPASVLYGQTGPGGFANVVSKRPTDQPLATIGLSLGNYDQQQWTADFSDSLNKDGTLRYRLVALTSESDDKVDFVDRSRTYIAPSLTWDISDQTSITLLTSYQKSRYVPVRGLPAEGTVLFNRNGDIPLSRFVGVPGVDKYETEISLFGYEFSHIFNDTFTFRQNVRYNTFNVDGAFTDTTNGLTANKLNYQRRLNVRDLSSQMWTMDNQLAAHFNTLGVKHEMLVGADLLHYNMGRTFTNRTLTALNLYQPNYSAAVIGAPAVVANSTGSDMSRQYGVYLQDLIKFGDGWNLQLGIRHDETDLVQTRINNTRTKSDPSKTTGKAGLLYAFDNGWSPYISYSESFLPLTGNTFDGSPFKPEMGEQQEVGVKYESPDHKFGTTFALYDLKRQNVTTTDPSNTGFNIQTGEQRHKGFEFETTGQLTDQLNVVATYTYVDAEITKSTTNTLGKKPILVAKNMANVWARYDLNRWVQGLGFGAGARYIGEQAGDGQNSFEVPSYTLFDAGIFYNTASWRFALNGRNLANKQYIAGCASITQCYPGDPRMVMLTANYSFK</sequence>
<comment type="subcellular location">
    <subcellularLocation>
        <location evidence="1 14">Cell outer membrane</location>
        <topology evidence="1 14">Multi-pass membrane protein</topology>
    </subcellularLocation>
</comment>
<dbReference type="PANTHER" id="PTHR32552:SF68">
    <property type="entry name" value="FERRICHROME OUTER MEMBRANE TRANSPORTER_PHAGE RECEPTOR"/>
    <property type="match status" value="1"/>
</dbReference>
<evidence type="ECO:0000256" key="10">
    <source>
        <dbReference type="ARBA" id="ARBA00023077"/>
    </source>
</evidence>
<evidence type="ECO:0000256" key="15">
    <source>
        <dbReference type="RuleBase" id="RU003357"/>
    </source>
</evidence>
<gene>
    <name evidence="19" type="ORF">ACFQ1Z_07875</name>
</gene>
<dbReference type="PANTHER" id="PTHR32552">
    <property type="entry name" value="FERRICHROME IRON RECEPTOR-RELATED"/>
    <property type="match status" value="1"/>
</dbReference>
<evidence type="ECO:0000256" key="12">
    <source>
        <dbReference type="ARBA" id="ARBA00023170"/>
    </source>
</evidence>
<evidence type="ECO:0000256" key="9">
    <source>
        <dbReference type="ARBA" id="ARBA00023065"/>
    </source>
</evidence>
<keyword evidence="9" id="KW-0406">Ion transport</keyword>
<evidence type="ECO:0000313" key="20">
    <source>
        <dbReference type="Proteomes" id="UP001597128"/>
    </source>
</evidence>
<dbReference type="Pfam" id="PF07715">
    <property type="entry name" value="Plug"/>
    <property type="match status" value="1"/>
</dbReference>
<evidence type="ECO:0000256" key="7">
    <source>
        <dbReference type="ARBA" id="ARBA00022729"/>
    </source>
</evidence>
<evidence type="ECO:0000259" key="18">
    <source>
        <dbReference type="Pfam" id="PF07715"/>
    </source>
</evidence>
<dbReference type="SUPFAM" id="SSF56935">
    <property type="entry name" value="Porins"/>
    <property type="match status" value="1"/>
</dbReference>
<dbReference type="InterPro" id="IPR010105">
    <property type="entry name" value="TonB_sidphr_rcpt"/>
</dbReference>
<dbReference type="Gene3D" id="2.40.170.20">
    <property type="entry name" value="TonB-dependent receptor, beta-barrel domain"/>
    <property type="match status" value="1"/>
</dbReference>
<evidence type="ECO:0000256" key="1">
    <source>
        <dbReference type="ARBA" id="ARBA00004571"/>
    </source>
</evidence>
<evidence type="ECO:0000256" key="11">
    <source>
        <dbReference type="ARBA" id="ARBA00023136"/>
    </source>
</evidence>
<evidence type="ECO:0000256" key="2">
    <source>
        <dbReference type="ARBA" id="ARBA00009810"/>
    </source>
</evidence>
<feature type="domain" description="TonB-dependent receptor plug" evidence="18">
    <location>
        <begin position="68"/>
        <end position="167"/>
    </location>
</feature>
<name>A0ABW3F4V5_9PROT</name>
<keyword evidence="7 16" id="KW-0732">Signal</keyword>
<dbReference type="Gene3D" id="2.170.130.10">
    <property type="entry name" value="TonB-dependent receptor, plug domain"/>
    <property type="match status" value="1"/>
</dbReference>
<comment type="caution">
    <text evidence="19">The sequence shown here is derived from an EMBL/GenBank/DDBJ whole genome shotgun (WGS) entry which is preliminary data.</text>
</comment>
<keyword evidence="3 14" id="KW-0813">Transport</keyword>
<keyword evidence="11 14" id="KW-0472">Membrane</keyword>
<evidence type="ECO:0000256" key="16">
    <source>
        <dbReference type="SAM" id="SignalP"/>
    </source>
</evidence>
<feature type="domain" description="TonB-dependent receptor-like beta-barrel" evidence="17">
    <location>
        <begin position="241"/>
        <end position="676"/>
    </location>
</feature>
<keyword evidence="10 15" id="KW-0798">TonB box</keyword>
<evidence type="ECO:0000256" key="14">
    <source>
        <dbReference type="PROSITE-ProRule" id="PRU01360"/>
    </source>
</evidence>
<keyword evidence="12 19" id="KW-0675">Receptor</keyword>
<evidence type="ECO:0000256" key="8">
    <source>
        <dbReference type="ARBA" id="ARBA00023004"/>
    </source>
</evidence>
<evidence type="ECO:0000256" key="6">
    <source>
        <dbReference type="ARBA" id="ARBA00022692"/>
    </source>
</evidence>
<keyword evidence="13 14" id="KW-0998">Cell outer membrane</keyword>
<protein>
    <submittedName>
        <fullName evidence="19">TonB-dependent siderophore receptor</fullName>
    </submittedName>
</protein>
<keyword evidence="8" id="KW-0408">Iron</keyword>
<keyword evidence="5" id="KW-0410">Iron transport</keyword>
<dbReference type="PROSITE" id="PS52016">
    <property type="entry name" value="TONB_DEPENDENT_REC_3"/>
    <property type="match status" value="1"/>
</dbReference>
<dbReference type="Pfam" id="PF00593">
    <property type="entry name" value="TonB_dep_Rec_b-barrel"/>
    <property type="match status" value="1"/>
</dbReference>
<dbReference type="Proteomes" id="UP001597128">
    <property type="component" value="Unassembled WGS sequence"/>
</dbReference>
<evidence type="ECO:0000313" key="19">
    <source>
        <dbReference type="EMBL" id="MFD0913461.1"/>
    </source>
</evidence>
<keyword evidence="20" id="KW-1185">Reference proteome</keyword>
<dbReference type="InterPro" id="IPR037066">
    <property type="entry name" value="Plug_dom_sf"/>
</dbReference>